<dbReference type="InterPro" id="IPR009045">
    <property type="entry name" value="Zn_M74/Hedgehog-like"/>
</dbReference>
<keyword evidence="1" id="KW-0472">Membrane</keyword>
<accession>A0A7W5DQT2</accession>
<dbReference type="InterPro" id="IPR043769">
    <property type="entry name" value="DUF5715"/>
</dbReference>
<evidence type="ECO:0000313" key="2">
    <source>
        <dbReference type="EMBL" id="MBB3187316.1"/>
    </source>
</evidence>
<sequence length="246" mass="28704">MTKRITHLRLLFLFAISLIVVIVSVHFLRPLFKPSMFRVHTCKCDFCKDAAIPIDSTDRLDDLNDVQLEHAKIGGLKHPFETDSAFQSAIDSLTSNNILIYVQDCRYFKVDVLHHSHPYLVPEAVNLLRDIGMEFQKRLKEKHLKAYRFMITSMLRTDESQDQLKRYNRNATNESAHCYGTTFDITYKQFFDGDNPIFSAKVRGIFTQTLQAMRAQCRFLIKREIHQSCYHMTVVVCKPNLPVKRK</sequence>
<dbReference type="Pfam" id="PF18979">
    <property type="entry name" value="DUF5715"/>
    <property type="match status" value="1"/>
</dbReference>
<reference evidence="2 3" key="1">
    <citation type="submission" date="2020-08" db="EMBL/GenBank/DDBJ databases">
        <title>Genomic Encyclopedia of Type Strains, Phase IV (KMG-IV): sequencing the most valuable type-strain genomes for metagenomic binning, comparative biology and taxonomic classification.</title>
        <authorList>
            <person name="Goeker M."/>
        </authorList>
    </citation>
    <scope>NUCLEOTIDE SEQUENCE [LARGE SCALE GENOMIC DNA]</scope>
    <source>
        <strain evidence="2 3">DSM 27471</strain>
    </source>
</reference>
<organism evidence="2 3">
    <name type="scientific">Microbacter margulisiae</name>
    <dbReference type="NCBI Taxonomy" id="1350067"/>
    <lineage>
        <taxon>Bacteria</taxon>
        <taxon>Pseudomonadati</taxon>
        <taxon>Bacteroidota</taxon>
        <taxon>Bacteroidia</taxon>
        <taxon>Bacteroidales</taxon>
        <taxon>Porphyromonadaceae</taxon>
        <taxon>Microbacter</taxon>
    </lineage>
</organism>
<name>A0A7W5DQT2_9PORP</name>
<keyword evidence="3" id="KW-1185">Reference proteome</keyword>
<protein>
    <submittedName>
        <fullName evidence="2">Ribosomal protein L31</fullName>
    </submittedName>
</protein>
<keyword evidence="1" id="KW-1133">Transmembrane helix</keyword>
<feature type="transmembrane region" description="Helical" evidence="1">
    <location>
        <begin position="6"/>
        <end position="28"/>
    </location>
</feature>
<dbReference type="SUPFAM" id="SSF55166">
    <property type="entry name" value="Hedgehog/DD-peptidase"/>
    <property type="match status" value="1"/>
</dbReference>
<proteinExistence type="predicted"/>
<evidence type="ECO:0000313" key="3">
    <source>
        <dbReference type="Proteomes" id="UP000544222"/>
    </source>
</evidence>
<dbReference type="Proteomes" id="UP000544222">
    <property type="component" value="Unassembled WGS sequence"/>
</dbReference>
<dbReference type="RefSeq" id="WP_183413092.1">
    <property type="nucleotide sequence ID" value="NZ_JACHYB010000001.1"/>
</dbReference>
<dbReference type="Gene3D" id="3.30.1380.10">
    <property type="match status" value="1"/>
</dbReference>
<keyword evidence="2" id="KW-0689">Ribosomal protein</keyword>
<comment type="caution">
    <text evidence="2">The sequence shown here is derived from an EMBL/GenBank/DDBJ whole genome shotgun (WGS) entry which is preliminary data.</text>
</comment>
<evidence type="ECO:0000256" key="1">
    <source>
        <dbReference type="SAM" id="Phobius"/>
    </source>
</evidence>
<gene>
    <name evidence="2" type="ORF">FHX64_001479</name>
</gene>
<keyword evidence="2" id="KW-0687">Ribonucleoprotein</keyword>
<dbReference type="GO" id="GO:0005840">
    <property type="term" value="C:ribosome"/>
    <property type="evidence" value="ECO:0007669"/>
    <property type="project" value="UniProtKB-KW"/>
</dbReference>
<dbReference type="AlphaFoldDB" id="A0A7W5DQT2"/>
<keyword evidence="1" id="KW-0812">Transmembrane</keyword>
<dbReference type="EMBL" id="JACHYB010000001">
    <property type="protein sequence ID" value="MBB3187316.1"/>
    <property type="molecule type" value="Genomic_DNA"/>
</dbReference>